<reference evidence="7" key="1">
    <citation type="submission" date="2025-08" db="UniProtKB">
        <authorList>
            <consortium name="RefSeq"/>
        </authorList>
    </citation>
    <scope>IDENTIFICATION</scope>
    <source>
        <tissue evidence="7">Total insect</tissue>
    </source>
</reference>
<dbReference type="Proteomes" id="UP000515158">
    <property type="component" value="Unplaced"/>
</dbReference>
<keyword evidence="6" id="KW-1185">Reference proteome</keyword>
<dbReference type="GO" id="GO:0000492">
    <property type="term" value="P:box C/D snoRNP assembly"/>
    <property type="evidence" value="ECO:0007669"/>
    <property type="project" value="TreeGrafter"/>
</dbReference>
<dbReference type="InterPro" id="IPR041442">
    <property type="entry name" value="PIH1D1/2/3_CS-like"/>
</dbReference>
<dbReference type="InterPro" id="IPR012981">
    <property type="entry name" value="PIH1_N"/>
</dbReference>
<dbReference type="InParanoid" id="A0A6P9A7W5"/>
<dbReference type="InterPro" id="IPR050734">
    <property type="entry name" value="PIH1/Kintoun_subfamily"/>
</dbReference>
<accession>A0A6P9A7W5</accession>
<dbReference type="KEGG" id="tpal:117652537"/>
<evidence type="ECO:0000259" key="5">
    <source>
        <dbReference type="Pfam" id="PF18201"/>
    </source>
</evidence>
<feature type="domain" description="PIH1D1/2/3 CS-like" evidence="5">
    <location>
        <begin position="240"/>
        <end position="312"/>
    </location>
</feature>
<comment type="similarity">
    <text evidence="1">Belongs to the PIH1 family.</text>
</comment>
<proteinExistence type="inferred from homology"/>
<name>A0A6P9A7W5_THRPL</name>
<protein>
    <recommendedName>
        <fullName evidence="2">PIH1 domain-containing protein 1</fullName>
    </recommendedName>
</protein>
<dbReference type="GO" id="GO:0005737">
    <property type="term" value="C:cytoplasm"/>
    <property type="evidence" value="ECO:0007669"/>
    <property type="project" value="TreeGrafter"/>
</dbReference>
<feature type="domain" description="PIH1 N-terminal" evidence="4">
    <location>
        <begin position="36"/>
        <end position="188"/>
    </location>
</feature>
<evidence type="ECO:0000256" key="2">
    <source>
        <dbReference type="ARBA" id="ARBA00040540"/>
    </source>
</evidence>
<dbReference type="GO" id="GO:0006364">
    <property type="term" value="P:rRNA processing"/>
    <property type="evidence" value="ECO:0007669"/>
    <property type="project" value="TreeGrafter"/>
</dbReference>
<dbReference type="GO" id="GO:1990904">
    <property type="term" value="C:ribonucleoprotein complex"/>
    <property type="evidence" value="ECO:0007669"/>
    <property type="project" value="TreeGrafter"/>
</dbReference>
<sequence length="315" mass="34476">MASRKNAVLLDVDPSILENNLLITDPDGGLDSLFPKESGPQSKVVNPIPGLCLKLRLASEDHGKVFINLCHTQDIPAPEDISDERLVELWNTTTGTCDYRVPLSIGERRAEPDKSGKPADVYDVAINTTFFGKIETNNIFRMFLIDVIMQGIEDKFHIELDKEDYVVMKNRRAMGTIPGHRVRVKDKKDGSKPATPLVQELGTRYLEPAVGGDAARRDLAAASDAVKPQFRLLKQVTGGVASSVVAQVHLPLLVSAGDITLDIGEDRLVLNGETRATKYHLDVFLPHCVLQKCATAQFDGVSKILSITMPVLQAA</sequence>
<evidence type="ECO:0000313" key="6">
    <source>
        <dbReference type="Proteomes" id="UP000515158"/>
    </source>
</evidence>
<evidence type="ECO:0000313" key="7">
    <source>
        <dbReference type="RefSeq" id="XP_034253409.1"/>
    </source>
</evidence>
<dbReference type="OrthoDB" id="5135119at2759"/>
<organism evidence="7">
    <name type="scientific">Thrips palmi</name>
    <name type="common">Melon thrips</name>
    <dbReference type="NCBI Taxonomy" id="161013"/>
    <lineage>
        <taxon>Eukaryota</taxon>
        <taxon>Metazoa</taxon>
        <taxon>Ecdysozoa</taxon>
        <taxon>Arthropoda</taxon>
        <taxon>Hexapoda</taxon>
        <taxon>Insecta</taxon>
        <taxon>Pterygota</taxon>
        <taxon>Neoptera</taxon>
        <taxon>Paraneoptera</taxon>
        <taxon>Thysanoptera</taxon>
        <taxon>Terebrantia</taxon>
        <taxon>Thripoidea</taxon>
        <taxon>Thripidae</taxon>
        <taxon>Thrips</taxon>
    </lineage>
</organism>
<dbReference type="GeneID" id="117652537"/>
<dbReference type="PANTHER" id="PTHR22997">
    <property type="entry name" value="PIH1 DOMAIN-CONTAINING PROTEIN 1"/>
    <property type="match status" value="1"/>
</dbReference>
<dbReference type="Pfam" id="PF08190">
    <property type="entry name" value="PIH1"/>
    <property type="match status" value="1"/>
</dbReference>
<dbReference type="Pfam" id="PF18201">
    <property type="entry name" value="PIH1_CS"/>
    <property type="match status" value="1"/>
</dbReference>
<comment type="function">
    <text evidence="3">Involved in the assembly of C/D box small nucleolar ribonucleoprotein (snoRNP) particles. Recruits the SWI/SNF complex to the core promoter of rRNA genes and enhances pre-rRNA transcription. Mediates interaction of TELO2 with the R2TP complex which is necessary for the stability of MTOR and SMG1. Positively regulates the assembly and activity of the mTORC1 complex.</text>
</comment>
<evidence type="ECO:0000256" key="1">
    <source>
        <dbReference type="ARBA" id="ARBA00008511"/>
    </source>
</evidence>
<dbReference type="RefSeq" id="XP_034253409.1">
    <property type="nucleotide sequence ID" value="XM_034397518.1"/>
</dbReference>
<dbReference type="GO" id="GO:0097255">
    <property type="term" value="C:R2TP complex"/>
    <property type="evidence" value="ECO:0007669"/>
    <property type="project" value="TreeGrafter"/>
</dbReference>
<dbReference type="AlphaFoldDB" id="A0A6P9A7W5"/>
<gene>
    <name evidence="7" type="primary">LOC117652537</name>
</gene>
<evidence type="ECO:0000259" key="4">
    <source>
        <dbReference type="Pfam" id="PF08190"/>
    </source>
</evidence>
<dbReference type="PANTHER" id="PTHR22997:SF0">
    <property type="entry name" value="PIH1 DOMAIN-CONTAINING PROTEIN 1"/>
    <property type="match status" value="1"/>
</dbReference>
<evidence type="ECO:0000256" key="3">
    <source>
        <dbReference type="ARBA" id="ARBA00046233"/>
    </source>
</evidence>